<dbReference type="AlphaFoldDB" id="A0A3S0PR86"/>
<proteinExistence type="predicted"/>
<gene>
    <name evidence="2" type="ORF">EJ063_03290</name>
</gene>
<dbReference type="EMBL" id="RXZH01000001">
    <property type="protein sequence ID" value="RTZ17824.1"/>
    <property type="molecule type" value="Genomic_DNA"/>
</dbReference>
<sequence>MKPSEIGKAYDQITHIWQGDDFNMNNGIEAHQRALTFVTNKGKALDIGCGCTCRFIDILNEQGFDVTGLDISSEMLKLAKQKRPDVDFIHADICQYSLTDKYDFITAWDSIWHIPLSEQRNVITKIVNSLNQGGVFIFSFGGTDSEGDHKNSFMGPEVYYSSLGTNGFLTLFIELGCKIKHLEFDQHPEVHTYLIIEKA</sequence>
<evidence type="ECO:0000313" key="2">
    <source>
        <dbReference type="EMBL" id="RTZ17824.1"/>
    </source>
</evidence>
<keyword evidence="2" id="KW-0808">Transferase</keyword>
<organism evidence="2 3">
    <name type="scientific">Vibrio aquaticus</name>
    <dbReference type="NCBI Taxonomy" id="2496559"/>
    <lineage>
        <taxon>Bacteria</taxon>
        <taxon>Pseudomonadati</taxon>
        <taxon>Pseudomonadota</taxon>
        <taxon>Gammaproteobacteria</taxon>
        <taxon>Vibrionales</taxon>
        <taxon>Vibrionaceae</taxon>
        <taxon>Vibrio</taxon>
    </lineage>
</organism>
<evidence type="ECO:0000313" key="3">
    <source>
        <dbReference type="Proteomes" id="UP000268973"/>
    </source>
</evidence>
<keyword evidence="3" id="KW-1185">Reference proteome</keyword>
<reference evidence="2 3" key="1">
    <citation type="submission" date="2018-12" db="EMBL/GenBank/DDBJ databases">
        <title>Vibrio sp. isolated from China Sea.</title>
        <authorList>
            <person name="Li Y."/>
        </authorList>
    </citation>
    <scope>NUCLEOTIDE SEQUENCE [LARGE SCALE GENOMIC DNA]</scope>
    <source>
        <strain evidence="2 3">BEI207</strain>
    </source>
</reference>
<dbReference type="GO" id="GO:0008757">
    <property type="term" value="F:S-adenosylmethionine-dependent methyltransferase activity"/>
    <property type="evidence" value="ECO:0007669"/>
    <property type="project" value="InterPro"/>
</dbReference>
<dbReference type="GO" id="GO:0032259">
    <property type="term" value="P:methylation"/>
    <property type="evidence" value="ECO:0007669"/>
    <property type="project" value="UniProtKB-KW"/>
</dbReference>
<accession>A0A3S0PR86</accession>
<dbReference type="PANTHER" id="PTHR43861">
    <property type="entry name" value="TRANS-ACONITATE 2-METHYLTRANSFERASE-RELATED"/>
    <property type="match status" value="1"/>
</dbReference>
<dbReference type="Pfam" id="PF08241">
    <property type="entry name" value="Methyltransf_11"/>
    <property type="match status" value="1"/>
</dbReference>
<dbReference type="SUPFAM" id="SSF53335">
    <property type="entry name" value="S-adenosyl-L-methionine-dependent methyltransferases"/>
    <property type="match status" value="1"/>
</dbReference>
<comment type="caution">
    <text evidence="2">The sequence shown here is derived from an EMBL/GenBank/DDBJ whole genome shotgun (WGS) entry which is preliminary data.</text>
</comment>
<dbReference type="InterPro" id="IPR013216">
    <property type="entry name" value="Methyltransf_11"/>
</dbReference>
<dbReference type="Gene3D" id="3.40.50.150">
    <property type="entry name" value="Vaccinia Virus protein VP39"/>
    <property type="match status" value="1"/>
</dbReference>
<dbReference type="Proteomes" id="UP000268973">
    <property type="component" value="Unassembled WGS sequence"/>
</dbReference>
<feature type="domain" description="Methyltransferase type 11" evidence="1">
    <location>
        <begin position="45"/>
        <end position="138"/>
    </location>
</feature>
<dbReference type="CDD" id="cd02440">
    <property type="entry name" value="AdoMet_MTases"/>
    <property type="match status" value="1"/>
</dbReference>
<keyword evidence="2" id="KW-0489">Methyltransferase</keyword>
<name>A0A3S0PR86_9VIBR</name>
<dbReference type="RefSeq" id="WP_126572574.1">
    <property type="nucleotide sequence ID" value="NZ_RXZH01000001.1"/>
</dbReference>
<evidence type="ECO:0000259" key="1">
    <source>
        <dbReference type="Pfam" id="PF08241"/>
    </source>
</evidence>
<protein>
    <submittedName>
        <fullName evidence="2">Class I SAM-dependent methyltransferase</fullName>
    </submittedName>
</protein>
<dbReference type="OrthoDB" id="6681190at2"/>
<dbReference type="InterPro" id="IPR029063">
    <property type="entry name" value="SAM-dependent_MTases_sf"/>
</dbReference>